<comment type="subcellular location">
    <subcellularLocation>
        <location evidence="1">Membrane</location>
        <topology evidence="1">Single-pass membrane protein</topology>
    </subcellularLocation>
</comment>
<keyword evidence="7" id="KW-1133">Transmembrane helix</keyword>
<evidence type="ECO:0000256" key="5">
    <source>
        <dbReference type="ARBA" id="ARBA00023180"/>
    </source>
</evidence>
<keyword evidence="3" id="KW-0732">Signal</keyword>
<evidence type="ECO:0000256" key="7">
    <source>
        <dbReference type="SAM" id="Phobius"/>
    </source>
</evidence>
<evidence type="ECO:0000256" key="3">
    <source>
        <dbReference type="ARBA" id="ARBA00022729"/>
    </source>
</evidence>
<evidence type="ECO:0000259" key="8">
    <source>
        <dbReference type="SMART" id="SM01352"/>
    </source>
</evidence>
<keyword evidence="10" id="KW-1185">Reference proteome</keyword>
<evidence type="ECO:0000313" key="10">
    <source>
        <dbReference type="Proteomes" id="UP001292094"/>
    </source>
</evidence>
<dbReference type="GO" id="GO:0005886">
    <property type="term" value="C:plasma membrane"/>
    <property type="evidence" value="ECO:0007669"/>
    <property type="project" value="InterPro"/>
</dbReference>
<organism evidence="9 10">
    <name type="scientific">Petrolisthes manimaculis</name>
    <dbReference type="NCBI Taxonomy" id="1843537"/>
    <lineage>
        <taxon>Eukaryota</taxon>
        <taxon>Metazoa</taxon>
        <taxon>Ecdysozoa</taxon>
        <taxon>Arthropoda</taxon>
        <taxon>Crustacea</taxon>
        <taxon>Multicrustacea</taxon>
        <taxon>Malacostraca</taxon>
        <taxon>Eumalacostraca</taxon>
        <taxon>Eucarida</taxon>
        <taxon>Decapoda</taxon>
        <taxon>Pleocyemata</taxon>
        <taxon>Anomura</taxon>
        <taxon>Galatheoidea</taxon>
        <taxon>Porcellanidae</taxon>
        <taxon>Petrolisthes</taxon>
    </lineage>
</organism>
<protein>
    <recommendedName>
        <fullName evidence="8">APCDD1 domain-containing protein</fullName>
    </recommendedName>
</protein>
<dbReference type="InterPro" id="IPR042425">
    <property type="entry name" value="APCDD1"/>
</dbReference>
<proteinExistence type="predicted"/>
<evidence type="ECO:0000256" key="4">
    <source>
        <dbReference type="ARBA" id="ARBA00023136"/>
    </source>
</evidence>
<keyword evidence="5" id="KW-0325">Glycoprotein</keyword>
<dbReference type="InterPro" id="IPR029405">
    <property type="entry name" value="APCDD1_dom"/>
</dbReference>
<dbReference type="SMART" id="SM01352">
    <property type="entry name" value="APCDDC"/>
    <property type="match status" value="2"/>
</dbReference>
<name>A0AAE1TIV3_9EUCA</name>
<evidence type="ECO:0000256" key="6">
    <source>
        <dbReference type="SAM" id="MobiDB-lite"/>
    </source>
</evidence>
<accession>A0AAE1TIV3</accession>
<comment type="caution">
    <text evidence="9">The sequence shown here is derived from an EMBL/GenBank/DDBJ whole genome shotgun (WGS) entry which is preliminary data.</text>
</comment>
<dbReference type="Pfam" id="PF14921">
    <property type="entry name" value="APCDDC"/>
    <property type="match status" value="2"/>
</dbReference>
<dbReference type="GO" id="GO:0017147">
    <property type="term" value="F:Wnt-protein binding"/>
    <property type="evidence" value="ECO:0007669"/>
    <property type="project" value="InterPro"/>
</dbReference>
<feature type="domain" description="APCDD1" evidence="8">
    <location>
        <begin position="225"/>
        <end position="421"/>
    </location>
</feature>
<evidence type="ECO:0000256" key="1">
    <source>
        <dbReference type="ARBA" id="ARBA00004167"/>
    </source>
</evidence>
<reference evidence="9" key="1">
    <citation type="submission" date="2023-11" db="EMBL/GenBank/DDBJ databases">
        <title>Genome assemblies of two species of porcelain crab, Petrolisthes cinctipes and Petrolisthes manimaculis (Anomura: Porcellanidae).</title>
        <authorList>
            <person name="Angst P."/>
        </authorList>
    </citation>
    <scope>NUCLEOTIDE SEQUENCE</scope>
    <source>
        <strain evidence="9">PB745_02</strain>
        <tissue evidence="9">Gill</tissue>
    </source>
</reference>
<dbReference type="Proteomes" id="UP001292094">
    <property type="component" value="Unassembled WGS sequence"/>
</dbReference>
<dbReference type="AlphaFoldDB" id="A0AAE1TIV3"/>
<dbReference type="GO" id="GO:0030178">
    <property type="term" value="P:negative regulation of Wnt signaling pathway"/>
    <property type="evidence" value="ECO:0007669"/>
    <property type="project" value="InterPro"/>
</dbReference>
<sequence length="476" mass="52913">MSEEGGMERRKKSRIIPADVKRYQNVGAERLKTRSRVAQWKRAGPITQRCETRPGPRYVLRSYTFQRDGSFHLSLHTYHDPSCARPAHTLAARGNLTLGRPSWVTPGATEAEYILTRVELIAHTHRDAALVTTAVNTTCPGKVTKPWKPHKPYTVLAYTETANEVTLDEDCSKGLGGAWNELQLLRLEVTETNNKNKKSTTRLREADECGVCGAVGRSSDRSPAHLHSGPALPLLLVGAWASQRCETRPYGMFLTRHLLFRGGDEWSMKLSYYHDPECSRPSFTLQASGTHAPATMLPHHHAPLHLHAHDFNVTRLVLTPEDSYLTSALNFYNEKDCGSRGKWMVRKGQDVTSTGGCSAVGVRVPVVEREIILTGVDENGGVWLRLGQTPTTTRLLSITNRPTSWGPPLRACSQYHPTNPTTPNANHNNNNNNNNALRPMVGARTASYSPPMASHSSTTIVLVMAWFVVVVGFWWK</sequence>
<feature type="region of interest" description="Disordered" evidence="6">
    <location>
        <begin position="414"/>
        <end position="438"/>
    </location>
</feature>
<evidence type="ECO:0000313" key="9">
    <source>
        <dbReference type="EMBL" id="KAK4286701.1"/>
    </source>
</evidence>
<keyword evidence="2 7" id="KW-0812">Transmembrane</keyword>
<dbReference type="PANTHER" id="PTHR31021:SF1">
    <property type="entry name" value="CHROMOSOME UNDETERMINED SCAFFOLD_56, WHOLE GENOME SHOTGUN SEQUENCE"/>
    <property type="match status" value="1"/>
</dbReference>
<dbReference type="EMBL" id="JAWZYT010007405">
    <property type="protein sequence ID" value="KAK4286701.1"/>
    <property type="molecule type" value="Genomic_DNA"/>
</dbReference>
<dbReference type="PANTHER" id="PTHR31021">
    <property type="entry name" value="ADENOMATOSIS POLYPOSIS COLI DOWN-REGULATED 1"/>
    <property type="match status" value="1"/>
</dbReference>
<keyword evidence="4 7" id="KW-0472">Membrane</keyword>
<feature type="domain" description="APCDD1" evidence="8">
    <location>
        <begin position="26"/>
        <end position="224"/>
    </location>
</feature>
<feature type="transmembrane region" description="Helical" evidence="7">
    <location>
        <begin position="457"/>
        <end position="475"/>
    </location>
</feature>
<evidence type="ECO:0000256" key="2">
    <source>
        <dbReference type="ARBA" id="ARBA00022692"/>
    </source>
</evidence>
<gene>
    <name evidence="9" type="ORF">Pmani_040208</name>
</gene>
<feature type="compositionally biased region" description="Low complexity" evidence="6">
    <location>
        <begin position="416"/>
        <end position="436"/>
    </location>
</feature>